<organism evidence="3 4">
    <name type="scientific">Fragilariopsis cylindrus CCMP1102</name>
    <dbReference type="NCBI Taxonomy" id="635003"/>
    <lineage>
        <taxon>Eukaryota</taxon>
        <taxon>Sar</taxon>
        <taxon>Stramenopiles</taxon>
        <taxon>Ochrophyta</taxon>
        <taxon>Bacillariophyta</taxon>
        <taxon>Bacillariophyceae</taxon>
        <taxon>Bacillariophycidae</taxon>
        <taxon>Bacillariales</taxon>
        <taxon>Bacillariaceae</taxon>
        <taxon>Fragilariopsis</taxon>
    </lineage>
</organism>
<dbReference type="PANTHER" id="PTHR35791:SF1">
    <property type="entry name" value="UPF0754 MEMBRANE PROTEIN YHEB"/>
    <property type="match status" value="1"/>
</dbReference>
<dbReference type="PANTHER" id="PTHR35791">
    <property type="entry name" value="UPF0754 MEMBRANE PROTEIN YHEB"/>
    <property type="match status" value="1"/>
</dbReference>
<evidence type="ECO:0000256" key="2">
    <source>
        <dbReference type="SAM" id="Phobius"/>
    </source>
</evidence>
<accession>A0A1E7ERX2</accession>
<keyword evidence="2" id="KW-0812">Transmembrane</keyword>
<dbReference type="KEGG" id="fcy:FRACYDRAFT_196178"/>
<evidence type="ECO:0000313" key="4">
    <source>
        <dbReference type="Proteomes" id="UP000095751"/>
    </source>
</evidence>
<dbReference type="OrthoDB" id="410754at2759"/>
<feature type="compositionally biased region" description="Low complexity" evidence="1">
    <location>
        <begin position="19"/>
        <end position="41"/>
    </location>
</feature>
<feature type="compositionally biased region" description="Low complexity" evidence="1">
    <location>
        <begin position="62"/>
        <end position="71"/>
    </location>
</feature>
<dbReference type="EMBL" id="KV784379">
    <property type="protein sequence ID" value="OEU08544.1"/>
    <property type="molecule type" value="Genomic_DNA"/>
</dbReference>
<dbReference type="Proteomes" id="UP000095751">
    <property type="component" value="Unassembled WGS sequence"/>
</dbReference>
<feature type="transmembrane region" description="Helical" evidence="2">
    <location>
        <begin position="104"/>
        <end position="128"/>
    </location>
</feature>
<dbReference type="InParanoid" id="A0A1E7ERX2"/>
<gene>
    <name evidence="3" type="ORF">FRACYDRAFT_196178</name>
</gene>
<dbReference type="AlphaFoldDB" id="A0A1E7ERX2"/>
<keyword evidence="2" id="KW-1133">Transmembrane helix</keyword>
<proteinExistence type="predicted"/>
<name>A0A1E7ERX2_9STRA</name>
<feature type="region of interest" description="Disordered" evidence="1">
    <location>
        <begin position="19"/>
        <end position="81"/>
    </location>
</feature>
<reference evidence="3 4" key="1">
    <citation type="submission" date="2016-09" db="EMBL/GenBank/DDBJ databases">
        <title>Extensive genetic diversity and differential bi-allelic expression allows diatom success in the polar Southern Ocean.</title>
        <authorList>
            <consortium name="DOE Joint Genome Institute"/>
            <person name="Mock T."/>
            <person name="Otillar R.P."/>
            <person name="Strauss J."/>
            <person name="Dupont C."/>
            <person name="Frickenhaus S."/>
            <person name="Maumus F."/>
            <person name="Mcmullan M."/>
            <person name="Sanges R."/>
            <person name="Schmutz J."/>
            <person name="Toseland A."/>
            <person name="Valas R."/>
            <person name="Veluchamy A."/>
            <person name="Ward B.J."/>
            <person name="Allen A."/>
            <person name="Barry K."/>
            <person name="Falciatore A."/>
            <person name="Ferrante M."/>
            <person name="Fortunato A.E."/>
            <person name="Gloeckner G."/>
            <person name="Gruber A."/>
            <person name="Hipkin R."/>
            <person name="Janech M."/>
            <person name="Kroth P."/>
            <person name="Leese F."/>
            <person name="Lindquist E."/>
            <person name="Lyon B.R."/>
            <person name="Martin J."/>
            <person name="Mayer C."/>
            <person name="Parker M."/>
            <person name="Quesneville H."/>
            <person name="Raymond J."/>
            <person name="Uhlig C."/>
            <person name="Valentin K.U."/>
            <person name="Worden A.Z."/>
            <person name="Armbrust E.V."/>
            <person name="Bowler C."/>
            <person name="Green B."/>
            <person name="Moulton V."/>
            <person name="Van Oosterhout C."/>
            <person name="Grigoriev I."/>
        </authorList>
    </citation>
    <scope>NUCLEOTIDE SEQUENCE [LARGE SCALE GENOMIC DNA]</scope>
    <source>
        <strain evidence="3 4">CCMP1102</strain>
    </source>
</reference>
<sequence length="553" mass="61639">MKLTTTTKSKSTSLLFLVPPSQSSSSLSSSAAYYSSSNTRTSSRRILEGGGGRQQRRRRQLQRSTRLTTTSNDEIDDDGNSKSNRNILSKAIIKFKKRPITYSMIPIIAACVGWFTNYLAVQMIFYPIQYKGLALFRRPEIPLGLIGWQGIVPCKTKTMSKALTDMVQEQLLTIPEAFERLNPKLVARHLCESVPMLGTDIIQDTMKSKNGFPIVGLWNFITHPKRIYTGIVKYTETHILTGVMKDLIHQSSQIFNLENCVVNQMLLDRGKLGQLFQKVGAVELDFLVDSGLWFGFLLGLIQMCVALVWDNPWSLSIGGMIVGLATNWLALKWIFEPVLPTKICFGLFEIQGMFLKRQNEVAIEFSKFFANNIVTSEQIWSSILTDPSTKPTVYTILEKHVRRLLSIVSLGLLKGLPKPELIGQVTASTITKLPSHLPKALHRYVDSALGLETTLRTQMELMSPAKFERVLHPIFEQDELTLIIAGGVLGFLAGLIQQGIETGAITIPPLPIFISNILNKWKTIVFKLRRRIFGGSSSSKGGKSDNGDGISGE</sequence>
<evidence type="ECO:0000313" key="3">
    <source>
        <dbReference type="EMBL" id="OEU08544.1"/>
    </source>
</evidence>
<keyword evidence="4" id="KW-1185">Reference proteome</keyword>
<keyword evidence="2" id="KW-0472">Membrane</keyword>
<evidence type="ECO:0000256" key="1">
    <source>
        <dbReference type="SAM" id="MobiDB-lite"/>
    </source>
</evidence>
<protein>
    <submittedName>
        <fullName evidence="3">Uncharacterized protein</fullName>
    </submittedName>
</protein>